<dbReference type="Proteomes" id="UP000559626">
    <property type="component" value="Unassembled WGS sequence"/>
</dbReference>
<proteinExistence type="predicted"/>
<comment type="caution">
    <text evidence="1">The sequence shown here is derived from an EMBL/GenBank/DDBJ whole genome shotgun (WGS) entry which is preliminary data.</text>
</comment>
<protein>
    <recommendedName>
        <fullName evidence="3">TonB C-terminal domain-containing protein</fullName>
    </recommendedName>
</protein>
<organism evidence="1 2">
    <name type="scientific">Hymenobacter polaris</name>
    <dbReference type="NCBI Taxonomy" id="2682546"/>
    <lineage>
        <taxon>Bacteria</taxon>
        <taxon>Pseudomonadati</taxon>
        <taxon>Bacteroidota</taxon>
        <taxon>Cytophagia</taxon>
        <taxon>Cytophagales</taxon>
        <taxon>Hymenobacteraceae</taxon>
        <taxon>Hymenobacter</taxon>
    </lineage>
</organism>
<name>A0A7Y0FNX8_9BACT</name>
<sequence>MERMPVYPGGQQALTADLRREFQVASAAAGCATPAFPVYVRLVVGPSGYVYAARRINAGAYDKPTSLPALPAACEAAIAVAARRLLRLQPGRQNNKPVTVELMVKLLDGTK</sequence>
<dbReference type="EMBL" id="JABBGH010000003">
    <property type="protein sequence ID" value="NML66990.1"/>
    <property type="molecule type" value="Genomic_DNA"/>
</dbReference>
<dbReference type="AlphaFoldDB" id="A0A7Y0FNX8"/>
<evidence type="ECO:0000313" key="2">
    <source>
        <dbReference type="Proteomes" id="UP000559626"/>
    </source>
</evidence>
<evidence type="ECO:0000313" key="1">
    <source>
        <dbReference type="EMBL" id="NML66990.1"/>
    </source>
</evidence>
<keyword evidence="2" id="KW-1185">Reference proteome</keyword>
<evidence type="ECO:0008006" key="3">
    <source>
        <dbReference type="Google" id="ProtNLM"/>
    </source>
</evidence>
<accession>A0A7Y0FNX8</accession>
<reference evidence="1 2" key="1">
    <citation type="submission" date="2020-04" db="EMBL/GenBank/DDBJ databases">
        <title>Hymenobacter polaris sp. nov., isolated from Arctic soil.</title>
        <authorList>
            <person name="Dahal R.H."/>
        </authorList>
    </citation>
    <scope>NUCLEOTIDE SEQUENCE [LARGE SCALE GENOMIC DNA]</scope>
    <source>
        <strain evidence="1 2">RP-2-7</strain>
    </source>
</reference>
<dbReference type="RefSeq" id="WP_169532686.1">
    <property type="nucleotide sequence ID" value="NZ_JABBGH010000003.1"/>
</dbReference>
<gene>
    <name evidence="1" type="ORF">HHL22_17425</name>
</gene>